<keyword evidence="3" id="KW-0378">Hydrolase</keyword>
<keyword evidence="3" id="KW-0479">Metal-binding</keyword>
<feature type="chain" id="PRO_5011825989" description="Peptide hydrolase" evidence="3">
    <location>
        <begin position="19"/>
        <end position="349"/>
    </location>
</feature>
<dbReference type="InterPro" id="IPR037457">
    <property type="entry name" value="M28_QC"/>
</dbReference>
<dbReference type="PANTHER" id="PTHR12283">
    <property type="entry name" value="GLUTAMINYL-PEPTIDE CYCLOTRANSFERASE"/>
    <property type="match status" value="1"/>
</dbReference>
<dbReference type="GO" id="GO:0016603">
    <property type="term" value="F:glutaminyl-peptide cyclotransferase activity"/>
    <property type="evidence" value="ECO:0007669"/>
    <property type="project" value="InterPro"/>
</dbReference>
<dbReference type="Pfam" id="PF04389">
    <property type="entry name" value="Peptidase_M28"/>
    <property type="match status" value="1"/>
</dbReference>
<accession>A0A1R1PFH1</accession>
<keyword evidence="6" id="KW-1185">Reference proteome</keyword>
<evidence type="ECO:0000313" key="5">
    <source>
        <dbReference type="EMBL" id="OMH79750.1"/>
    </source>
</evidence>
<dbReference type="GO" id="GO:0008233">
    <property type="term" value="F:peptidase activity"/>
    <property type="evidence" value="ECO:0007669"/>
    <property type="project" value="UniProtKB-KW"/>
</dbReference>
<dbReference type="EMBL" id="LSSK01001429">
    <property type="protein sequence ID" value="OMH79750.1"/>
    <property type="molecule type" value="Genomic_DNA"/>
</dbReference>
<evidence type="ECO:0000259" key="4">
    <source>
        <dbReference type="Pfam" id="PF04389"/>
    </source>
</evidence>
<dbReference type="GO" id="GO:0006508">
    <property type="term" value="P:proteolysis"/>
    <property type="evidence" value="ECO:0007669"/>
    <property type="project" value="UniProtKB-KW"/>
</dbReference>
<keyword evidence="1 5" id="KW-0808">Transferase</keyword>
<name>A0A1R1PFH1_ZANCU</name>
<dbReference type="InterPro" id="IPR040234">
    <property type="entry name" value="QC/QCL"/>
</dbReference>
<dbReference type="InterPro" id="IPR007484">
    <property type="entry name" value="Peptidase_M28"/>
</dbReference>
<dbReference type="EC" id="3.4.-.-" evidence="3"/>
<sequence>MYFFAVALLISFYFVARGLTANSTSRDARISLSVGERMTDHELQKIYSDAKRDFNRLDKNGGSILGPMLVKRDVGSDGHKKVQRFIADTLRDSGFMVTFDNFTEQTPYGMKEFSNIIGIKTPAAKKRLLMAAHYDSKYFKEFDFIGATDSSVPVALLLDLCKSVGPKLSTNPDDTTLQLVFFDGEEAFKDWTSTDSLYGARHLAEKWDKELEISTKNALPGLSTSEIKLIDLFVLLDLIGAPNPTFLPLIPETKNVFYELAALENRLYTKGFVSQKYLRPRSTIGVSGISDDHEPFLKKSVKILHLIATPFPDVWHKQGDNAQNLDQAVINNFAVLMRTFVFSYLNLAP</sequence>
<dbReference type="OrthoDB" id="3907302at2759"/>
<keyword evidence="3" id="KW-0732">Signal</keyword>
<dbReference type="PANTHER" id="PTHR12283:SF6">
    <property type="entry name" value="GLUTAMINYL-PEPTIDE CYCLOTRANSFERASE-RELATED"/>
    <property type="match status" value="1"/>
</dbReference>
<gene>
    <name evidence="5" type="ORF">AX774_g6833</name>
</gene>
<reference evidence="6" key="1">
    <citation type="submission" date="2017-01" db="EMBL/GenBank/DDBJ databases">
        <authorList>
            <person name="Wang Y."/>
            <person name="White M."/>
            <person name="Kvist S."/>
            <person name="Moncalvo J.-M."/>
        </authorList>
    </citation>
    <scope>NUCLEOTIDE SEQUENCE [LARGE SCALE GENOMIC DNA]</scope>
    <source>
        <strain evidence="6">COL-18-3</strain>
    </source>
</reference>
<dbReference type="Gene3D" id="3.40.630.10">
    <property type="entry name" value="Zn peptidases"/>
    <property type="match status" value="1"/>
</dbReference>
<dbReference type="CDD" id="cd03880">
    <property type="entry name" value="M28_QC_like"/>
    <property type="match status" value="1"/>
</dbReference>
<keyword evidence="3" id="KW-0862">Zinc</keyword>
<dbReference type="GO" id="GO:0008270">
    <property type="term" value="F:zinc ion binding"/>
    <property type="evidence" value="ECO:0007669"/>
    <property type="project" value="TreeGrafter"/>
</dbReference>
<evidence type="ECO:0000313" key="6">
    <source>
        <dbReference type="Proteomes" id="UP000188320"/>
    </source>
</evidence>
<feature type="domain" description="Peptidase M28" evidence="4">
    <location>
        <begin position="115"/>
        <end position="340"/>
    </location>
</feature>
<dbReference type="Proteomes" id="UP000188320">
    <property type="component" value="Unassembled WGS sequence"/>
</dbReference>
<comment type="similarity">
    <text evidence="3">Belongs to the peptidase M28 family.</text>
</comment>
<evidence type="ECO:0000256" key="1">
    <source>
        <dbReference type="ARBA" id="ARBA00022679"/>
    </source>
</evidence>
<protein>
    <recommendedName>
        <fullName evidence="3">Peptide hydrolase</fullName>
        <ecNumber evidence="3">3.4.-.-</ecNumber>
    </recommendedName>
</protein>
<keyword evidence="3" id="KW-0645">Protease</keyword>
<dbReference type="AlphaFoldDB" id="A0A1R1PFH1"/>
<proteinExistence type="inferred from homology"/>
<keyword evidence="2" id="KW-0012">Acyltransferase</keyword>
<dbReference type="SUPFAM" id="SSF53187">
    <property type="entry name" value="Zn-dependent exopeptidases"/>
    <property type="match status" value="1"/>
</dbReference>
<evidence type="ECO:0000256" key="2">
    <source>
        <dbReference type="ARBA" id="ARBA00023315"/>
    </source>
</evidence>
<evidence type="ECO:0000256" key="3">
    <source>
        <dbReference type="RuleBase" id="RU361240"/>
    </source>
</evidence>
<feature type="signal peptide" evidence="3">
    <location>
        <begin position="1"/>
        <end position="18"/>
    </location>
</feature>
<organism evidence="5 6">
    <name type="scientific">Zancudomyces culisetae</name>
    <name type="common">Gut fungus</name>
    <name type="synonym">Smittium culisetae</name>
    <dbReference type="NCBI Taxonomy" id="1213189"/>
    <lineage>
        <taxon>Eukaryota</taxon>
        <taxon>Fungi</taxon>
        <taxon>Fungi incertae sedis</taxon>
        <taxon>Zoopagomycota</taxon>
        <taxon>Kickxellomycotina</taxon>
        <taxon>Harpellomycetes</taxon>
        <taxon>Harpellales</taxon>
        <taxon>Legeriomycetaceae</taxon>
        <taxon>Zancudomyces</taxon>
    </lineage>
</organism>
<comment type="caution">
    <text evidence="5">The sequence shown here is derived from an EMBL/GenBank/DDBJ whole genome shotgun (WGS) entry which is preliminary data.</text>
</comment>